<dbReference type="PROSITE" id="PS51257">
    <property type="entry name" value="PROKAR_LIPOPROTEIN"/>
    <property type="match status" value="1"/>
</dbReference>
<feature type="signal peptide" evidence="1">
    <location>
        <begin position="1"/>
        <end position="23"/>
    </location>
</feature>
<name>A0A6P4BL98_ARADU</name>
<dbReference type="RefSeq" id="XP_015932326.1">
    <property type="nucleotide sequence ID" value="XM_016076840.3"/>
</dbReference>
<dbReference type="KEGG" id="adu:107458625"/>
<protein>
    <submittedName>
        <fullName evidence="3">Uncharacterized protein LOC107458625</fullName>
    </submittedName>
</protein>
<reference evidence="2" key="1">
    <citation type="journal article" date="2016" name="Nat. Genet.">
        <title>The genome sequences of Arachis duranensis and Arachis ipaensis, the diploid ancestors of cultivated peanut.</title>
        <authorList>
            <person name="Bertioli D.J."/>
            <person name="Cannon S.B."/>
            <person name="Froenicke L."/>
            <person name="Huang G."/>
            <person name="Farmer A.D."/>
            <person name="Cannon E.K."/>
            <person name="Liu X."/>
            <person name="Gao D."/>
            <person name="Clevenger J."/>
            <person name="Dash S."/>
            <person name="Ren L."/>
            <person name="Moretzsohn M.C."/>
            <person name="Shirasawa K."/>
            <person name="Huang W."/>
            <person name="Vidigal B."/>
            <person name="Abernathy B."/>
            <person name="Chu Y."/>
            <person name="Niederhuth C.E."/>
            <person name="Umale P."/>
            <person name="Araujo A.C."/>
            <person name="Kozik A."/>
            <person name="Kim K.D."/>
            <person name="Burow M.D."/>
            <person name="Varshney R.K."/>
            <person name="Wang X."/>
            <person name="Zhang X."/>
            <person name="Barkley N."/>
            <person name="Guimaraes P.M."/>
            <person name="Isobe S."/>
            <person name="Guo B."/>
            <person name="Liao B."/>
            <person name="Stalker H.T."/>
            <person name="Schmitz R.J."/>
            <person name="Scheffler B.E."/>
            <person name="Leal-Bertioli S.C."/>
            <person name="Xun X."/>
            <person name="Jackson S.A."/>
            <person name="Michelmore R."/>
            <person name="Ozias-Akins P."/>
        </authorList>
    </citation>
    <scope>NUCLEOTIDE SEQUENCE [LARGE SCALE GENOMIC DNA]</scope>
    <source>
        <strain evidence="2">cv. V14167</strain>
    </source>
</reference>
<dbReference type="GeneID" id="107458625"/>
<feature type="chain" id="PRO_5028290136" evidence="1">
    <location>
        <begin position="24"/>
        <end position="100"/>
    </location>
</feature>
<proteinExistence type="predicted"/>
<keyword evidence="1" id="KW-0732">Signal</keyword>
<keyword evidence="2" id="KW-1185">Reference proteome</keyword>
<reference evidence="3" key="2">
    <citation type="submission" date="2025-08" db="UniProtKB">
        <authorList>
            <consortium name="RefSeq"/>
        </authorList>
    </citation>
    <scope>IDENTIFICATION</scope>
    <source>
        <tissue evidence="3">Whole plant</tissue>
    </source>
</reference>
<organism evidence="2 3">
    <name type="scientific">Arachis duranensis</name>
    <name type="common">Wild peanut</name>
    <dbReference type="NCBI Taxonomy" id="130453"/>
    <lineage>
        <taxon>Eukaryota</taxon>
        <taxon>Viridiplantae</taxon>
        <taxon>Streptophyta</taxon>
        <taxon>Embryophyta</taxon>
        <taxon>Tracheophyta</taxon>
        <taxon>Spermatophyta</taxon>
        <taxon>Magnoliopsida</taxon>
        <taxon>eudicotyledons</taxon>
        <taxon>Gunneridae</taxon>
        <taxon>Pentapetalae</taxon>
        <taxon>rosids</taxon>
        <taxon>fabids</taxon>
        <taxon>Fabales</taxon>
        <taxon>Fabaceae</taxon>
        <taxon>Papilionoideae</taxon>
        <taxon>50 kb inversion clade</taxon>
        <taxon>dalbergioids sensu lato</taxon>
        <taxon>Dalbergieae</taxon>
        <taxon>Pterocarpus clade</taxon>
        <taxon>Arachis</taxon>
    </lineage>
</organism>
<evidence type="ECO:0000313" key="3">
    <source>
        <dbReference type="RefSeq" id="XP_015932326.1"/>
    </source>
</evidence>
<evidence type="ECO:0000313" key="2">
    <source>
        <dbReference type="Proteomes" id="UP000515211"/>
    </source>
</evidence>
<dbReference type="Proteomes" id="UP000515211">
    <property type="component" value="Chromosome 7"/>
</dbReference>
<gene>
    <name evidence="3" type="primary">LOC107458625</name>
</gene>
<sequence length="100" mass="11663">MARNNSTAHALMLLITIVVISSCASVELDGNIHEFPSKSKRLKECIAKCNHRYLRLPSTSYSEKIEKLSNCIRECYATYYNVGVYYYMRIYRRRADEITL</sequence>
<dbReference type="AlphaFoldDB" id="A0A6P4BL98"/>
<accession>A0A6P4BL98</accession>
<evidence type="ECO:0000256" key="1">
    <source>
        <dbReference type="SAM" id="SignalP"/>
    </source>
</evidence>